<evidence type="ECO:0000256" key="2">
    <source>
        <dbReference type="ARBA" id="ARBA00022980"/>
    </source>
</evidence>
<keyword evidence="2" id="KW-0689">Ribosomal protein</keyword>
<dbReference type="Pfam" id="PF01200">
    <property type="entry name" value="Ribosomal_S28e"/>
    <property type="match status" value="1"/>
</dbReference>
<sequence>MDSQIKHPVVVKVKGCTGSRGQVSQVRVKFLDDQNRFIMKKVKGTSERRRRGPLSRTKEAWLFTAKEDDGHTIANHEVVNGGGDGDEQREDEIDGNCELIEEEDEMDDDCELMEMSSVELIEEVDGFLVNLMRGKG</sequence>
<dbReference type="Gene3D" id="2.40.50.140">
    <property type="entry name" value="Nucleic acid-binding proteins"/>
    <property type="match status" value="1"/>
</dbReference>
<dbReference type="GO" id="GO:0030490">
    <property type="term" value="P:maturation of SSU-rRNA"/>
    <property type="evidence" value="ECO:0007669"/>
    <property type="project" value="TreeGrafter"/>
</dbReference>
<dbReference type="InterPro" id="IPR000289">
    <property type="entry name" value="Ribosomal_eS28"/>
</dbReference>
<dbReference type="PANTHER" id="PTHR10769:SF3">
    <property type="entry name" value="SMALL RIBOSOMAL SUBUNIT PROTEIN ES28"/>
    <property type="match status" value="1"/>
</dbReference>
<dbReference type="GO" id="GO:0022627">
    <property type="term" value="C:cytosolic small ribosomal subunit"/>
    <property type="evidence" value="ECO:0007669"/>
    <property type="project" value="TreeGrafter"/>
</dbReference>
<organism evidence="4 5">
    <name type="scientific">Acer saccharum</name>
    <name type="common">Sugar maple</name>
    <dbReference type="NCBI Taxonomy" id="4024"/>
    <lineage>
        <taxon>Eukaryota</taxon>
        <taxon>Viridiplantae</taxon>
        <taxon>Streptophyta</taxon>
        <taxon>Embryophyta</taxon>
        <taxon>Tracheophyta</taxon>
        <taxon>Spermatophyta</taxon>
        <taxon>Magnoliopsida</taxon>
        <taxon>eudicotyledons</taxon>
        <taxon>Gunneridae</taxon>
        <taxon>Pentapetalae</taxon>
        <taxon>rosids</taxon>
        <taxon>malvids</taxon>
        <taxon>Sapindales</taxon>
        <taxon>Sapindaceae</taxon>
        <taxon>Hippocastanoideae</taxon>
        <taxon>Acereae</taxon>
        <taxon>Acer</taxon>
    </lineage>
</organism>
<protein>
    <submittedName>
        <fullName evidence="4">Uncharacterized protein</fullName>
    </submittedName>
</protein>
<dbReference type="Proteomes" id="UP001168877">
    <property type="component" value="Unassembled WGS sequence"/>
</dbReference>
<comment type="similarity">
    <text evidence="1">Belongs to the eukaryotic ribosomal protein eS28 family.</text>
</comment>
<evidence type="ECO:0000256" key="3">
    <source>
        <dbReference type="ARBA" id="ARBA00023274"/>
    </source>
</evidence>
<gene>
    <name evidence="4" type="ORF">LWI29_001671</name>
</gene>
<dbReference type="EMBL" id="JAUESC010000003">
    <property type="protein sequence ID" value="KAK0599025.1"/>
    <property type="molecule type" value="Genomic_DNA"/>
</dbReference>
<dbReference type="GO" id="GO:0000028">
    <property type="term" value="P:ribosomal small subunit assembly"/>
    <property type="evidence" value="ECO:0007669"/>
    <property type="project" value="TreeGrafter"/>
</dbReference>
<dbReference type="PANTHER" id="PTHR10769">
    <property type="entry name" value="40S RIBOSOMAL PROTEIN S28"/>
    <property type="match status" value="1"/>
</dbReference>
<dbReference type="SUPFAM" id="SSF50249">
    <property type="entry name" value="Nucleic acid-binding proteins"/>
    <property type="match status" value="1"/>
</dbReference>
<comment type="caution">
    <text evidence="4">The sequence shown here is derived from an EMBL/GenBank/DDBJ whole genome shotgun (WGS) entry which is preliminary data.</text>
</comment>
<dbReference type="GO" id="GO:0003735">
    <property type="term" value="F:structural constituent of ribosome"/>
    <property type="evidence" value="ECO:0007669"/>
    <property type="project" value="InterPro"/>
</dbReference>
<reference evidence="4" key="1">
    <citation type="journal article" date="2022" name="Plant J.">
        <title>Strategies of tolerance reflected in two North American maple genomes.</title>
        <authorList>
            <person name="McEvoy S.L."/>
            <person name="Sezen U.U."/>
            <person name="Trouern-Trend A."/>
            <person name="McMahon S.M."/>
            <person name="Schaberg P.G."/>
            <person name="Yang J."/>
            <person name="Wegrzyn J.L."/>
            <person name="Swenson N.G."/>
        </authorList>
    </citation>
    <scope>NUCLEOTIDE SEQUENCE</scope>
    <source>
        <strain evidence="4">NS2018</strain>
    </source>
</reference>
<keyword evidence="5" id="KW-1185">Reference proteome</keyword>
<reference evidence="4" key="2">
    <citation type="submission" date="2023-06" db="EMBL/GenBank/DDBJ databases">
        <authorList>
            <person name="Swenson N.G."/>
            <person name="Wegrzyn J.L."/>
            <person name="Mcevoy S.L."/>
        </authorList>
    </citation>
    <scope>NUCLEOTIDE SEQUENCE</scope>
    <source>
        <strain evidence="4">NS2018</strain>
        <tissue evidence="4">Leaf</tissue>
    </source>
</reference>
<proteinExistence type="inferred from homology"/>
<dbReference type="AlphaFoldDB" id="A0AA39T164"/>
<evidence type="ECO:0000256" key="1">
    <source>
        <dbReference type="ARBA" id="ARBA00005943"/>
    </source>
</evidence>
<accession>A0AA39T164</accession>
<keyword evidence="3" id="KW-0687">Ribonucleoprotein</keyword>
<dbReference type="GO" id="GO:0006412">
    <property type="term" value="P:translation"/>
    <property type="evidence" value="ECO:0007669"/>
    <property type="project" value="InterPro"/>
</dbReference>
<evidence type="ECO:0000313" key="5">
    <source>
        <dbReference type="Proteomes" id="UP001168877"/>
    </source>
</evidence>
<dbReference type="InterPro" id="IPR012340">
    <property type="entry name" value="NA-bd_OB-fold"/>
</dbReference>
<evidence type="ECO:0000313" key="4">
    <source>
        <dbReference type="EMBL" id="KAK0599025.1"/>
    </source>
</evidence>
<name>A0AA39T164_ACESA</name>